<dbReference type="NCBIfam" id="TIGR00614">
    <property type="entry name" value="recQ_fam"/>
    <property type="match status" value="1"/>
</dbReference>
<evidence type="ECO:0000259" key="25">
    <source>
        <dbReference type="PROSITE" id="PS51194"/>
    </source>
</evidence>
<evidence type="ECO:0000256" key="20">
    <source>
        <dbReference type="ARBA" id="ARBA00073450"/>
    </source>
</evidence>
<proteinExistence type="inferred from homology"/>
<evidence type="ECO:0000256" key="21">
    <source>
        <dbReference type="ARBA" id="ARBA00076065"/>
    </source>
</evidence>
<dbReference type="PROSITE" id="PS51194">
    <property type="entry name" value="HELICASE_CTER"/>
    <property type="match status" value="1"/>
</dbReference>
<keyword evidence="14" id="KW-0413">Isomerase</keyword>
<dbReference type="GO" id="GO:0000724">
    <property type="term" value="P:double-strand break repair via homologous recombination"/>
    <property type="evidence" value="ECO:0007669"/>
    <property type="project" value="TreeGrafter"/>
</dbReference>
<dbReference type="Gene3D" id="3.40.50.300">
    <property type="entry name" value="P-loop containing nucleotide triphosphate hydrolases"/>
    <property type="match status" value="2"/>
</dbReference>
<keyword evidence="13" id="KW-0234">DNA repair</keyword>
<comment type="subcellular location">
    <subcellularLocation>
        <location evidence="2">Nucleus</location>
    </subcellularLocation>
</comment>
<keyword evidence="27" id="KW-1185">Reference proteome</keyword>
<dbReference type="OrthoDB" id="10261556at2759"/>
<evidence type="ECO:0000256" key="22">
    <source>
        <dbReference type="ARBA" id="ARBA00076271"/>
    </source>
</evidence>
<evidence type="ECO:0000256" key="9">
    <source>
        <dbReference type="ARBA" id="ARBA00022806"/>
    </source>
</evidence>
<dbReference type="InterPro" id="IPR001650">
    <property type="entry name" value="Helicase_C-like"/>
</dbReference>
<dbReference type="SUPFAM" id="SSF46785">
    <property type="entry name" value="Winged helix' DNA-binding domain"/>
    <property type="match status" value="1"/>
</dbReference>
<comment type="similarity">
    <text evidence="3">Belongs to the helicase family. RecQ subfamily.</text>
</comment>
<evidence type="ECO:0000256" key="15">
    <source>
        <dbReference type="ARBA" id="ARBA00023242"/>
    </source>
</evidence>
<keyword evidence="7" id="KW-0227">DNA damage</keyword>
<dbReference type="GO" id="GO:0009378">
    <property type="term" value="F:four-way junction helicase activity"/>
    <property type="evidence" value="ECO:0007669"/>
    <property type="project" value="TreeGrafter"/>
</dbReference>
<evidence type="ECO:0000256" key="11">
    <source>
        <dbReference type="ARBA" id="ARBA00022840"/>
    </source>
</evidence>
<evidence type="ECO:0000256" key="3">
    <source>
        <dbReference type="ARBA" id="ARBA00005446"/>
    </source>
</evidence>
<dbReference type="SMART" id="SM00487">
    <property type="entry name" value="DEXDc"/>
    <property type="match status" value="1"/>
</dbReference>
<dbReference type="InterPro" id="IPR018982">
    <property type="entry name" value="RQC_domain"/>
</dbReference>
<dbReference type="CDD" id="cd18794">
    <property type="entry name" value="SF2_C_RecQ"/>
    <property type="match status" value="1"/>
</dbReference>
<dbReference type="EMBL" id="NCKV01001061">
    <property type="protein sequence ID" value="RWS29129.1"/>
    <property type="molecule type" value="Genomic_DNA"/>
</dbReference>
<dbReference type="PROSITE" id="PS51192">
    <property type="entry name" value="HELICASE_ATP_BIND_1"/>
    <property type="match status" value="1"/>
</dbReference>
<dbReference type="InterPro" id="IPR014001">
    <property type="entry name" value="Helicase_ATP-bd"/>
</dbReference>
<dbReference type="Gene3D" id="1.10.10.10">
    <property type="entry name" value="Winged helix-like DNA-binding domain superfamily/Winged helix DNA-binding domain"/>
    <property type="match status" value="1"/>
</dbReference>
<dbReference type="VEuPathDB" id="VectorBase:LDEU002911"/>
<feature type="domain" description="HRDC" evidence="23">
    <location>
        <begin position="909"/>
        <end position="990"/>
    </location>
</feature>
<dbReference type="InterPro" id="IPR027417">
    <property type="entry name" value="P-loop_NTPase"/>
</dbReference>
<accession>A0A443SNL5</accession>
<dbReference type="FunFam" id="1.10.10.10:FF:000495">
    <property type="entry name" value="RecQ family helicase MusN"/>
    <property type="match status" value="1"/>
</dbReference>
<dbReference type="SUPFAM" id="SSF52540">
    <property type="entry name" value="P-loop containing nucleoside triphosphate hydrolases"/>
    <property type="match status" value="1"/>
</dbReference>
<feature type="domain" description="Helicase ATP-binding" evidence="24">
    <location>
        <begin position="378"/>
        <end position="553"/>
    </location>
</feature>
<dbReference type="AlphaFoldDB" id="A0A443SNL5"/>
<evidence type="ECO:0000256" key="16">
    <source>
        <dbReference type="ARBA" id="ARBA00034617"/>
    </source>
</evidence>
<dbReference type="Pfam" id="PF00271">
    <property type="entry name" value="Helicase_C"/>
    <property type="match status" value="1"/>
</dbReference>
<organism evidence="26 27">
    <name type="scientific">Leptotrombidium deliense</name>
    <dbReference type="NCBI Taxonomy" id="299467"/>
    <lineage>
        <taxon>Eukaryota</taxon>
        <taxon>Metazoa</taxon>
        <taxon>Ecdysozoa</taxon>
        <taxon>Arthropoda</taxon>
        <taxon>Chelicerata</taxon>
        <taxon>Arachnida</taxon>
        <taxon>Acari</taxon>
        <taxon>Acariformes</taxon>
        <taxon>Trombidiformes</taxon>
        <taxon>Prostigmata</taxon>
        <taxon>Anystina</taxon>
        <taxon>Parasitengona</taxon>
        <taxon>Trombiculoidea</taxon>
        <taxon>Trombiculidae</taxon>
        <taxon>Leptotrombidium</taxon>
    </lineage>
</organism>
<evidence type="ECO:0000259" key="23">
    <source>
        <dbReference type="PROSITE" id="PS50967"/>
    </source>
</evidence>
<dbReference type="PROSITE" id="PS50967">
    <property type="entry name" value="HRDC"/>
    <property type="match status" value="1"/>
</dbReference>
<keyword evidence="10" id="KW-0862">Zinc</keyword>
<comment type="cofactor">
    <cofactor evidence="1">
        <name>Zn(2+)</name>
        <dbReference type="ChEBI" id="CHEBI:29105"/>
    </cofactor>
</comment>
<dbReference type="SUPFAM" id="SSF47819">
    <property type="entry name" value="HRDC-like"/>
    <property type="match status" value="1"/>
</dbReference>
<dbReference type="GO" id="GO:0016787">
    <property type="term" value="F:hydrolase activity"/>
    <property type="evidence" value="ECO:0007669"/>
    <property type="project" value="UniProtKB-KW"/>
</dbReference>
<dbReference type="GO" id="GO:0006260">
    <property type="term" value="P:DNA replication"/>
    <property type="evidence" value="ECO:0007669"/>
    <property type="project" value="UniProtKB-KW"/>
</dbReference>
<dbReference type="STRING" id="299467.A0A443SNL5"/>
<dbReference type="GO" id="GO:0007131">
    <property type="term" value="P:reciprocal meiotic recombination"/>
    <property type="evidence" value="ECO:0007669"/>
    <property type="project" value="UniProtKB-ARBA"/>
</dbReference>
<dbReference type="InterPro" id="IPR010997">
    <property type="entry name" value="HRDC-like_sf"/>
</dbReference>
<evidence type="ECO:0000256" key="4">
    <source>
        <dbReference type="ARBA" id="ARBA00022705"/>
    </source>
</evidence>
<dbReference type="GO" id="GO:0005634">
    <property type="term" value="C:nucleus"/>
    <property type="evidence" value="ECO:0007669"/>
    <property type="project" value="UniProtKB-SubCell"/>
</dbReference>
<dbReference type="Pfam" id="PF00570">
    <property type="entry name" value="HRDC"/>
    <property type="match status" value="1"/>
</dbReference>
<name>A0A443SNL5_9ACAR</name>
<dbReference type="SMART" id="SM00341">
    <property type="entry name" value="HRDC"/>
    <property type="match status" value="1"/>
</dbReference>
<evidence type="ECO:0000256" key="12">
    <source>
        <dbReference type="ARBA" id="ARBA00023125"/>
    </source>
</evidence>
<comment type="caution">
    <text evidence="26">The sequence shown here is derived from an EMBL/GenBank/DDBJ whole genome shotgun (WGS) entry which is preliminary data.</text>
</comment>
<dbReference type="Gene3D" id="1.10.150.80">
    <property type="entry name" value="HRDC domain"/>
    <property type="match status" value="1"/>
</dbReference>
<keyword evidence="15" id="KW-0539">Nucleus</keyword>
<evidence type="ECO:0000256" key="1">
    <source>
        <dbReference type="ARBA" id="ARBA00001947"/>
    </source>
</evidence>
<evidence type="ECO:0000256" key="10">
    <source>
        <dbReference type="ARBA" id="ARBA00022833"/>
    </source>
</evidence>
<keyword evidence="6" id="KW-0547">Nucleotide-binding</keyword>
<dbReference type="InterPro" id="IPR032284">
    <property type="entry name" value="RecQ_Zn-bd"/>
</dbReference>
<dbReference type="Proteomes" id="UP000288716">
    <property type="component" value="Unassembled WGS sequence"/>
</dbReference>
<evidence type="ECO:0000313" key="27">
    <source>
        <dbReference type="Proteomes" id="UP000288716"/>
    </source>
</evidence>
<keyword evidence="4" id="KW-0235">DNA replication</keyword>
<dbReference type="PANTHER" id="PTHR13710:SF153">
    <property type="entry name" value="RECQ-LIKE DNA HELICASE BLM"/>
    <property type="match status" value="1"/>
</dbReference>
<evidence type="ECO:0000256" key="17">
    <source>
        <dbReference type="ARBA" id="ARBA00034808"/>
    </source>
</evidence>
<dbReference type="InterPro" id="IPR004589">
    <property type="entry name" value="DNA_helicase_ATP-dep_RecQ"/>
</dbReference>
<sequence length="1070" mass="121847">MIPVNFPNTNFKENLERKGIPLPNKGYIQRFVSSDFIEEQLNQNDDEISNVECRERTRSVLQSNSFSSSINESRQASLSDYVCETDSNEGNTSIQVKHGVRYYSEHSLLKVQIQSLNSKTEVNKFASDLKDLHYDLTCEICGHFSKVMREKKNKSIWISNEISEYLRTNDFILKLLLDCRNVSLKRSSSEESSRYEECPDVSKTKRSRVIFEPESDDDNKVQQSAVNSTLLLCDIEDIDFDVDDFNSSTTPSDVGTSAKNSHCEIKIDNSPLNEVYDCFDDDNDVDIIDISDQEVYEERRCSVDVIQINNDRMTDYASSKVSNVSFESVGTKFKGYHKNDGNDETLKSRSFPHSENMLIAFSNIFGLKSFRTNQLESINAACLKHDCFILMPTGGGKSICYQLPAIISKGVTVVISPLRSLMQDQVYKLKLLEIHAEQLTAETSREDATSILCDLRSDDPSIKLLYVTPEKINASGAILSVFRTLHSKKLLERFVIDEAHCVSQWGHDFRPDYKNLCRLRESFADVPIMALTATATPRVRVDILHQLKIQHPKWFIQSFNRPNLKFEVRHKSKSCLDEIAEMLKTYFFGKCGIIYCLSRKDCESVASYLRTKQINALAYHAGFSDQKRVDVQEQWINNKILVICATIAFGMGIDKPDVRFVVHYSVPKSIEGYYQESGRAGRDGAFAHCILYYSYFDIVRLKRLVSVDECANQDALKVTLDNINHISYYCSNKADCRRVQLLRYFGEIFDQKDCKAYPKTACDNCSSNEQFEERDVTEDAKLVVQTVSNLIGPSGDRNFSLTHIVDIFKGSENAKVKKYNHNQLPLHGRGKSYNRTDAESLLRKLVCEGILAEHLYLLGNEIAQLAIRLGPNAPDLLSGKKQVIIGISKTRDAVTIGQLPINEVDEEMKRLHQRCYEELVEVSKAIASENNIAHYYNVIALEALREMSQRLPQTDRDMLAITHVTEVWYKKYGIRYLVLTQAFLEQKNELELNRVKQTLQTPNQPFASTSGFSRTFKRQTSTATKRKPKAFIFKGTPKARKGATKKQTGPTFTSNGYLIAPKKKFDASLV</sequence>
<dbReference type="GO" id="GO:0003677">
    <property type="term" value="F:DNA binding"/>
    <property type="evidence" value="ECO:0007669"/>
    <property type="project" value="UniProtKB-KW"/>
</dbReference>
<evidence type="ECO:0000256" key="5">
    <source>
        <dbReference type="ARBA" id="ARBA00022723"/>
    </source>
</evidence>
<evidence type="ECO:0000256" key="14">
    <source>
        <dbReference type="ARBA" id="ARBA00023235"/>
    </source>
</evidence>
<dbReference type="EC" id="5.6.2.4" evidence="17"/>
<dbReference type="GO" id="GO:0005524">
    <property type="term" value="F:ATP binding"/>
    <property type="evidence" value="ECO:0007669"/>
    <property type="project" value="UniProtKB-KW"/>
</dbReference>
<protein>
    <recommendedName>
        <fullName evidence="20">RecQ-like DNA helicase BLM</fullName>
        <ecNumber evidence="17">5.6.2.4</ecNumber>
    </recommendedName>
    <alternativeName>
        <fullName evidence="21">Bloom syndrome protein homolog</fullName>
    </alternativeName>
    <alternativeName>
        <fullName evidence="18">DNA 3'-5' helicase BLM</fullName>
    </alternativeName>
    <alternativeName>
        <fullName evidence="22">RecQ helicase homolog</fullName>
    </alternativeName>
</protein>
<dbReference type="Pfam" id="PF09382">
    <property type="entry name" value="RQC"/>
    <property type="match status" value="1"/>
</dbReference>
<keyword evidence="11" id="KW-0067">ATP-binding</keyword>
<dbReference type="SMART" id="SM00956">
    <property type="entry name" value="RQC"/>
    <property type="match status" value="1"/>
</dbReference>
<keyword evidence="8" id="KW-0378">Hydrolase</keyword>
<evidence type="ECO:0000256" key="19">
    <source>
        <dbReference type="ARBA" id="ARBA00049360"/>
    </source>
</evidence>
<comment type="catalytic activity">
    <reaction evidence="19">
        <text>ATP + H2O = ADP + phosphate + H(+)</text>
        <dbReference type="Rhea" id="RHEA:13065"/>
        <dbReference type="ChEBI" id="CHEBI:15377"/>
        <dbReference type="ChEBI" id="CHEBI:15378"/>
        <dbReference type="ChEBI" id="CHEBI:30616"/>
        <dbReference type="ChEBI" id="CHEBI:43474"/>
        <dbReference type="ChEBI" id="CHEBI:456216"/>
    </reaction>
</comment>
<dbReference type="InterPro" id="IPR011545">
    <property type="entry name" value="DEAD/DEAH_box_helicase_dom"/>
</dbReference>
<dbReference type="GO" id="GO:0005737">
    <property type="term" value="C:cytoplasm"/>
    <property type="evidence" value="ECO:0007669"/>
    <property type="project" value="TreeGrafter"/>
</dbReference>
<evidence type="ECO:0000259" key="24">
    <source>
        <dbReference type="PROSITE" id="PS51192"/>
    </source>
</evidence>
<dbReference type="SMART" id="SM00490">
    <property type="entry name" value="HELICc"/>
    <property type="match status" value="1"/>
</dbReference>
<evidence type="ECO:0000313" key="26">
    <source>
        <dbReference type="EMBL" id="RWS29129.1"/>
    </source>
</evidence>
<dbReference type="FunFam" id="3.40.50.300:FF:000537">
    <property type="entry name" value="Bloom syndrome RecQ-like helicase"/>
    <property type="match status" value="1"/>
</dbReference>
<evidence type="ECO:0000256" key="7">
    <source>
        <dbReference type="ARBA" id="ARBA00022763"/>
    </source>
</evidence>
<evidence type="ECO:0000256" key="6">
    <source>
        <dbReference type="ARBA" id="ARBA00022741"/>
    </source>
</evidence>
<dbReference type="GO" id="GO:0005694">
    <property type="term" value="C:chromosome"/>
    <property type="evidence" value="ECO:0007669"/>
    <property type="project" value="TreeGrafter"/>
</dbReference>
<evidence type="ECO:0000256" key="18">
    <source>
        <dbReference type="ARBA" id="ARBA00044542"/>
    </source>
</evidence>
<dbReference type="InterPro" id="IPR036388">
    <property type="entry name" value="WH-like_DNA-bd_sf"/>
</dbReference>
<dbReference type="GO" id="GO:0043138">
    <property type="term" value="F:3'-5' DNA helicase activity"/>
    <property type="evidence" value="ECO:0007669"/>
    <property type="project" value="UniProtKB-EC"/>
</dbReference>
<keyword evidence="12" id="KW-0238">DNA-binding</keyword>
<dbReference type="InterPro" id="IPR044876">
    <property type="entry name" value="HRDC_dom_sf"/>
</dbReference>
<dbReference type="Pfam" id="PF00270">
    <property type="entry name" value="DEAD"/>
    <property type="match status" value="1"/>
</dbReference>
<dbReference type="FunFam" id="3.40.50.300:FF:000340">
    <property type="entry name" value="Bloom syndrome, RecQ helicase"/>
    <property type="match status" value="1"/>
</dbReference>
<dbReference type="PANTHER" id="PTHR13710">
    <property type="entry name" value="DNA HELICASE RECQ FAMILY MEMBER"/>
    <property type="match status" value="1"/>
</dbReference>
<feature type="domain" description="Helicase C-terminal" evidence="25">
    <location>
        <begin position="578"/>
        <end position="724"/>
    </location>
</feature>
<keyword evidence="5" id="KW-0479">Metal-binding</keyword>
<dbReference type="InterPro" id="IPR002121">
    <property type="entry name" value="HRDC_dom"/>
</dbReference>
<evidence type="ECO:0000256" key="8">
    <source>
        <dbReference type="ARBA" id="ARBA00022801"/>
    </source>
</evidence>
<gene>
    <name evidence="26" type="ORF">B4U80_00756</name>
</gene>
<dbReference type="Pfam" id="PF16124">
    <property type="entry name" value="RecQ_Zn_bind"/>
    <property type="match status" value="1"/>
</dbReference>
<keyword evidence="9" id="KW-0347">Helicase</keyword>
<evidence type="ECO:0000256" key="13">
    <source>
        <dbReference type="ARBA" id="ARBA00023204"/>
    </source>
</evidence>
<dbReference type="InterPro" id="IPR036390">
    <property type="entry name" value="WH_DNA-bd_sf"/>
</dbReference>
<dbReference type="GO" id="GO:0046872">
    <property type="term" value="F:metal ion binding"/>
    <property type="evidence" value="ECO:0007669"/>
    <property type="project" value="UniProtKB-KW"/>
</dbReference>
<reference evidence="26 27" key="1">
    <citation type="journal article" date="2018" name="Gigascience">
        <title>Genomes of trombidid mites reveal novel predicted allergens and laterally-transferred genes associated with secondary metabolism.</title>
        <authorList>
            <person name="Dong X."/>
            <person name="Chaisiri K."/>
            <person name="Xia D."/>
            <person name="Armstrong S.D."/>
            <person name="Fang Y."/>
            <person name="Donnelly M.J."/>
            <person name="Kadowaki T."/>
            <person name="McGarry J.W."/>
            <person name="Darby A.C."/>
            <person name="Makepeace B.L."/>
        </authorList>
    </citation>
    <scope>NUCLEOTIDE SEQUENCE [LARGE SCALE GENOMIC DNA]</scope>
    <source>
        <strain evidence="26">UoL-UT</strain>
    </source>
</reference>
<comment type="catalytic activity">
    <reaction evidence="16">
        <text>Couples ATP hydrolysis with the unwinding of duplex DNA by translocating in the 3'-5' direction.</text>
        <dbReference type="EC" id="5.6.2.4"/>
    </reaction>
</comment>
<evidence type="ECO:0000256" key="2">
    <source>
        <dbReference type="ARBA" id="ARBA00004123"/>
    </source>
</evidence>